<keyword evidence="8" id="KW-1185">Reference proteome</keyword>
<dbReference type="Pfam" id="PF00520">
    <property type="entry name" value="Ion_trans"/>
    <property type="match status" value="1"/>
</dbReference>
<dbReference type="AlphaFoldDB" id="A0A939IP36"/>
<evidence type="ECO:0000313" key="8">
    <source>
        <dbReference type="Proteomes" id="UP000664654"/>
    </source>
</evidence>
<feature type="transmembrane region" description="Helical" evidence="5">
    <location>
        <begin position="171"/>
        <end position="195"/>
    </location>
</feature>
<comment type="subcellular location">
    <subcellularLocation>
        <location evidence="1">Membrane</location>
        <topology evidence="1">Multi-pass membrane protein</topology>
    </subcellularLocation>
</comment>
<organism evidence="7 8">
    <name type="scientific">Bowmanella dokdonensis</name>
    <dbReference type="NCBI Taxonomy" id="751969"/>
    <lineage>
        <taxon>Bacteria</taxon>
        <taxon>Pseudomonadati</taxon>
        <taxon>Pseudomonadota</taxon>
        <taxon>Gammaproteobacteria</taxon>
        <taxon>Alteromonadales</taxon>
        <taxon>Alteromonadaceae</taxon>
        <taxon>Bowmanella</taxon>
    </lineage>
</organism>
<evidence type="ECO:0000259" key="6">
    <source>
        <dbReference type="Pfam" id="PF00520"/>
    </source>
</evidence>
<dbReference type="GO" id="GO:0001518">
    <property type="term" value="C:voltage-gated sodium channel complex"/>
    <property type="evidence" value="ECO:0007669"/>
    <property type="project" value="TreeGrafter"/>
</dbReference>
<dbReference type="SUPFAM" id="SSF81324">
    <property type="entry name" value="Voltage-gated potassium channels"/>
    <property type="match status" value="1"/>
</dbReference>
<gene>
    <name evidence="7" type="ORF">J0A66_09630</name>
</gene>
<keyword evidence="2 5" id="KW-0812">Transmembrane</keyword>
<accession>A0A939IP36</accession>
<comment type="caution">
    <text evidence="7">The sequence shown here is derived from an EMBL/GenBank/DDBJ whole genome shotgun (WGS) entry which is preliminary data.</text>
</comment>
<evidence type="ECO:0000313" key="7">
    <source>
        <dbReference type="EMBL" id="MBN7825480.1"/>
    </source>
</evidence>
<protein>
    <submittedName>
        <fullName evidence="7">Ion transporter</fullName>
    </submittedName>
</protein>
<evidence type="ECO:0000256" key="5">
    <source>
        <dbReference type="SAM" id="Phobius"/>
    </source>
</evidence>
<feature type="transmembrane region" description="Helical" evidence="5">
    <location>
        <begin position="96"/>
        <end position="118"/>
    </location>
</feature>
<reference evidence="7" key="1">
    <citation type="submission" date="2021-03" db="EMBL/GenBank/DDBJ databases">
        <title>novel species isolated from a fishpond in China.</title>
        <authorList>
            <person name="Lu H."/>
            <person name="Cai Z."/>
        </authorList>
    </citation>
    <scope>NUCLEOTIDE SEQUENCE</scope>
    <source>
        <strain evidence="7">JCM 30855</strain>
    </source>
</reference>
<dbReference type="PANTHER" id="PTHR10037">
    <property type="entry name" value="VOLTAGE-GATED CATION CHANNEL CALCIUM AND SODIUM"/>
    <property type="match status" value="1"/>
</dbReference>
<evidence type="ECO:0000256" key="3">
    <source>
        <dbReference type="ARBA" id="ARBA00022989"/>
    </source>
</evidence>
<feature type="transmembrane region" description="Helical" evidence="5">
    <location>
        <begin position="130"/>
        <end position="150"/>
    </location>
</feature>
<feature type="transmembrane region" description="Helical" evidence="5">
    <location>
        <begin position="66"/>
        <end position="84"/>
    </location>
</feature>
<dbReference type="InterPro" id="IPR027359">
    <property type="entry name" value="Volt_channel_dom_sf"/>
</dbReference>
<dbReference type="InterPro" id="IPR005821">
    <property type="entry name" value="Ion_trans_dom"/>
</dbReference>
<dbReference type="EMBL" id="JAFKCV010000004">
    <property type="protein sequence ID" value="MBN7825480.1"/>
    <property type="molecule type" value="Genomic_DNA"/>
</dbReference>
<dbReference type="PANTHER" id="PTHR10037:SF62">
    <property type="entry name" value="SODIUM CHANNEL PROTEIN 60E"/>
    <property type="match status" value="1"/>
</dbReference>
<feature type="domain" description="Ion transport" evidence="6">
    <location>
        <begin position="65"/>
        <end position="285"/>
    </location>
</feature>
<dbReference type="GO" id="GO:0005248">
    <property type="term" value="F:voltage-gated sodium channel activity"/>
    <property type="evidence" value="ECO:0007669"/>
    <property type="project" value="TreeGrafter"/>
</dbReference>
<keyword evidence="4 5" id="KW-0472">Membrane</keyword>
<sequence>MAGILTYLPPKRTRIILSVILFYAGLPPKPGSDNLVFALSGETVELQETVPPSWQVRLQSLIETRWFSQAIIALILINAVTLGLETTNWGQANIHALHIVDTLILCVFTLELLAKLLVYGRQFFRGGWNWFDLVIVSLSWLPASGPFAVMRAFRILRVMRLFSVVPQMRRVIGALGHSLPGMGSVVGVLGIIFYISAVLVTKLFGHHPDANMQEWFGSIGASAYTLFQVMTLESWSMGIVRPTMDLFPWSWLFFLPFIIITSFAVLNLFIGIIVDAMQTMHEQEQADEPKPASQADIQALQAQIQALMDKLNKPQH</sequence>
<feature type="transmembrane region" description="Helical" evidence="5">
    <location>
        <begin position="252"/>
        <end position="274"/>
    </location>
</feature>
<dbReference type="InterPro" id="IPR043203">
    <property type="entry name" value="VGCC_Ca_Na"/>
</dbReference>
<name>A0A939IP36_9ALTE</name>
<dbReference type="Gene3D" id="1.10.287.70">
    <property type="match status" value="1"/>
</dbReference>
<evidence type="ECO:0000256" key="1">
    <source>
        <dbReference type="ARBA" id="ARBA00004141"/>
    </source>
</evidence>
<dbReference type="Gene3D" id="1.20.120.350">
    <property type="entry name" value="Voltage-gated potassium channels. Chain C"/>
    <property type="match status" value="1"/>
</dbReference>
<evidence type="ECO:0000256" key="4">
    <source>
        <dbReference type="ARBA" id="ARBA00023136"/>
    </source>
</evidence>
<dbReference type="Proteomes" id="UP000664654">
    <property type="component" value="Unassembled WGS sequence"/>
</dbReference>
<evidence type="ECO:0000256" key="2">
    <source>
        <dbReference type="ARBA" id="ARBA00022692"/>
    </source>
</evidence>
<keyword evidence="3 5" id="KW-1133">Transmembrane helix</keyword>
<proteinExistence type="predicted"/>